<evidence type="ECO:0000256" key="8">
    <source>
        <dbReference type="ARBA" id="ARBA00023125"/>
    </source>
</evidence>
<evidence type="ECO:0000256" key="12">
    <source>
        <dbReference type="SAM" id="MobiDB-lite"/>
    </source>
</evidence>
<keyword evidence="15" id="KW-1185">Reference proteome</keyword>
<sequence>MSDFEDDPWGDDPDWISDSNDEIENGTGQSDSKTNASTGIAGAQHTILLLDAQQSMFESYIRTSDDSEYEYASRYERISPFDAGLIAAEKLLHHKVSNVANTRRGKRDGVAIVLFNCPQLANVENLANNSIRTLMTLKPPGVEQIQTIRSCLNEVDSKRDITGSTDTRVTPKRKRDLYDELYASKQEVEENGDGDYHFDVIHQSTSLKSALIEINSMLNEAKCVKKNSRTSTDVEDEKTVWIFTNEDDPIDGEDKRKTPVLSAANDLIENEVQIKLWPMPRQDKKPFNKNIFYNHLVTEDEDIEGGEEIDEANIESSPKEEELDFDSIIGKFMETLTKSRKVQSIPFLLPDWKFTQRDGPSPYPGMMIDIYQSVRVKKKPQPIIINTNTKKRTKKVSYLRFKDTYNPVDEKCIRTYVEFGGEKIEMTKQDVIEIKSKSNVNPKEASLVLFGFKNREKMNRPDQLSLVDRSLFAYPNEGMVKGSRAAFASLYEAMLRKGVIGIGELLQRVNASSRLVAIIPQEEYVDEDLLQGLLLVPLAYEDDMRATPQSEDNDADDELVSAAVDMIKNLNLDSNVVIGESFENPVLKTFWNYIESIALGTELKEIDPDEDDTMPRDEKDVLKVCCEEIESFRKLLPEDEVAVSEKKRKISSVMTENASIDWFKAYKERILEEFTINDLKSYLRNHDLRLSGRKSDLIQRIEDHIESIIGDDKMTFEGDNKVIDV</sequence>
<comment type="subcellular location">
    <subcellularLocation>
        <location evidence="1">Nucleus</location>
    </subcellularLocation>
</comment>
<comment type="similarity">
    <text evidence="2">Belongs to the ku70 family.</text>
</comment>
<feature type="compositionally biased region" description="Polar residues" evidence="12">
    <location>
        <begin position="26"/>
        <end position="37"/>
    </location>
</feature>
<evidence type="ECO:0000256" key="6">
    <source>
        <dbReference type="ARBA" id="ARBA00022806"/>
    </source>
</evidence>
<dbReference type="GO" id="GO:0006303">
    <property type="term" value="P:double-strand break repair via nonhomologous end joining"/>
    <property type="evidence" value="ECO:0007669"/>
    <property type="project" value="InterPro"/>
</dbReference>
<organism evidence="14 15">
    <name type="scientific">Chaetoceros tenuissimus</name>
    <dbReference type="NCBI Taxonomy" id="426638"/>
    <lineage>
        <taxon>Eukaryota</taxon>
        <taxon>Sar</taxon>
        <taxon>Stramenopiles</taxon>
        <taxon>Ochrophyta</taxon>
        <taxon>Bacillariophyta</taxon>
        <taxon>Coscinodiscophyceae</taxon>
        <taxon>Chaetocerotophycidae</taxon>
        <taxon>Chaetocerotales</taxon>
        <taxon>Chaetocerotaceae</taxon>
        <taxon>Chaetoceros</taxon>
    </lineage>
</organism>
<dbReference type="InterPro" id="IPR006165">
    <property type="entry name" value="Ku70"/>
</dbReference>
<keyword evidence="10" id="KW-0234">DNA repair</keyword>
<dbReference type="InterPro" id="IPR036361">
    <property type="entry name" value="SAP_dom_sf"/>
</dbReference>
<dbReference type="AlphaFoldDB" id="A0AAD3HEM9"/>
<dbReference type="GO" id="GO:0042162">
    <property type="term" value="F:telomeric DNA binding"/>
    <property type="evidence" value="ECO:0007669"/>
    <property type="project" value="InterPro"/>
</dbReference>
<keyword evidence="5" id="KW-0378">Hydrolase</keyword>
<keyword evidence="6" id="KW-0347">Helicase</keyword>
<dbReference type="Pfam" id="PF03731">
    <property type="entry name" value="Ku_N"/>
    <property type="match status" value="1"/>
</dbReference>
<dbReference type="GO" id="GO:0000723">
    <property type="term" value="P:telomere maintenance"/>
    <property type="evidence" value="ECO:0007669"/>
    <property type="project" value="InterPro"/>
</dbReference>
<dbReference type="Gene3D" id="2.40.290.10">
    <property type="match status" value="1"/>
</dbReference>
<keyword evidence="7" id="KW-0067">ATP-binding</keyword>
<dbReference type="PANTHER" id="PTHR12604:SF2">
    <property type="entry name" value="X-RAY REPAIR CROSS-COMPLEMENTING PROTEIN 6"/>
    <property type="match status" value="1"/>
</dbReference>
<evidence type="ECO:0000256" key="5">
    <source>
        <dbReference type="ARBA" id="ARBA00022801"/>
    </source>
</evidence>
<dbReference type="PROSITE" id="PS50800">
    <property type="entry name" value="SAP"/>
    <property type="match status" value="1"/>
</dbReference>
<dbReference type="PANTHER" id="PTHR12604">
    <property type="entry name" value="KU AUTOANTIGEN DNA HELICASE"/>
    <property type="match status" value="1"/>
</dbReference>
<dbReference type="InterPro" id="IPR005160">
    <property type="entry name" value="Ku_C"/>
</dbReference>
<protein>
    <recommendedName>
        <fullName evidence="13">SAP domain-containing protein</fullName>
    </recommendedName>
</protein>
<feature type="domain" description="SAP" evidence="13">
    <location>
        <begin position="671"/>
        <end position="705"/>
    </location>
</feature>
<gene>
    <name evidence="14" type="ORF">CTEN210_17002</name>
</gene>
<dbReference type="SUPFAM" id="SSF68906">
    <property type="entry name" value="SAP domain"/>
    <property type="match status" value="1"/>
</dbReference>
<evidence type="ECO:0000256" key="11">
    <source>
        <dbReference type="ARBA" id="ARBA00023242"/>
    </source>
</evidence>
<dbReference type="GO" id="GO:0043564">
    <property type="term" value="C:Ku70:Ku80 complex"/>
    <property type="evidence" value="ECO:0007669"/>
    <property type="project" value="InterPro"/>
</dbReference>
<dbReference type="SMART" id="SM00559">
    <property type="entry name" value="Ku78"/>
    <property type="match status" value="1"/>
</dbReference>
<dbReference type="GO" id="GO:0016787">
    <property type="term" value="F:hydrolase activity"/>
    <property type="evidence" value="ECO:0007669"/>
    <property type="project" value="UniProtKB-KW"/>
</dbReference>
<accession>A0AAD3HEM9</accession>
<dbReference type="GO" id="GO:0006310">
    <property type="term" value="P:DNA recombination"/>
    <property type="evidence" value="ECO:0007669"/>
    <property type="project" value="UniProtKB-KW"/>
</dbReference>
<evidence type="ECO:0000256" key="3">
    <source>
        <dbReference type="ARBA" id="ARBA00022741"/>
    </source>
</evidence>
<keyword evidence="8" id="KW-0238">DNA-binding</keyword>
<dbReference type="GO" id="GO:0003678">
    <property type="term" value="F:DNA helicase activity"/>
    <property type="evidence" value="ECO:0007669"/>
    <property type="project" value="InterPro"/>
</dbReference>
<dbReference type="InterPro" id="IPR006164">
    <property type="entry name" value="DNA_bd_Ku70/Ku80"/>
</dbReference>
<dbReference type="Gene3D" id="4.10.970.10">
    <property type="entry name" value="Ku70, bridge and pillars"/>
    <property type="match status" value="1"/>
</dbReference>
<dbReference type="InterPro" id="IPR036465">
    <property type="entry name" value="vWFA_dom_sf"/>
</dbReference>
<name>A0AAD3HEM9_9STRA</name>
<evidence type="ECO:0000259" key="13">
    <source>
        <dbReference type="PROSITE" id="PS50800"/>
    </source>
</evidence>
<dbReference type="PIRSF" id="PIRSF003033">
    <property type="entry name" value="Ku70"/>
    <property type="match status" value="1"/>
</dbReference>
<feature type="region of interest" description="Disordered" evidence="12">
    <location>
        <begin position="1"/>
        <end position="37"/>
    </location>
</feature>
<dbReference type="Proteomes" id="UP001054902">
    <property type="component" value="Unassembled WGS sequence"/>
</dbReference>
<evidence type="ECO:0000313" key="14">
    <source>
        <dbReference type="EMBL" id="GFH60526.1"/>
    </source>
</evidence>
<dbReference type="GO" id="GO:0003684">
    <property type="term" value="F:damaged DNA binding"/>
    <property type="evidence" value="ECO:0007669"/>
    <property type="project" value="InterPro"/>
</dbReference>
<evidence type="ECO:0000256" key="9">
    <source>
        <dbReference type="ARBA" id="ARBA00023172"/>
    </source>
</evidence>
<feature type="compositionally biased region" description="Acidic residues" evidence="12">
    <location>
        <begin position="1"/>
        <end position="24"/>
    </location>
</feature>
<dbReference type="Gene3D" id="1.10.720.30">
    <property type="entry name" value="SAP domain"/>
    <property type="match status" value="1"/>
</dbReference>
<dbReference type="SMART" id="SM00513">
    <property type="entry name" value="SAP"/>
    <property type="match status" value="1"/>
</dbReference>
<dbReference type="InterPro" id="IPR003034">
    <property type="entry name" value="SAP_dom"/>
</dbReference>
<evidence type="ECO:0000256" key="1">
    <source>
        <dbReference type="ARBA" id="ARBA00004123"/>
    </source>
</evidence>
<dbReference type="InterPro" id="IPR027388">
    <property type="entry name" value="Ku70_bridge/pillars_dom_sf"/>
</dbReference>
<keyword evidence="9" id="KW-0233">DNA recombination</keyword>
<dbReference type="InterPro" id="IPR005161">
    <property type="entry name" value="Ku_N"/>
</dbReference>
<dbReference type="InterPro" id="IPR016194">
    <property type="entry name" value="SPOC-like_C_dom_sf"/>
</dbReference>
<dbReference type="Pfam" id="PF02735">
    <property type="entry name" value="Ku"/>
    <property type="match status" value="1"/>
</dbReference>
<dbReference type="SUPFAM" id="SSF100939">
    <property type="entry name" value="SPOC domain-like"/>
    <property type="match status" value="1"/>
</dbReference>
<dbReference type="Pfam" id="PF03730">
    <property type="entry name" value="Ku_C"/>
    <property type="match status" value="1"/>
</dbReference>
<evidence type="ECO:0000313" key="15">
    <source>
        <dbReference type="Proteomes" id="UP001054902"/>
    </source>
</evidence>
<evidence type="ECO:0000256" key="7">
    <source>
        <dbReference type="ARBA" id="ARBA00022840"/>
    </source>
</evidence>
<evidence type="ECO:0000256" key="2">
    <source>
        <dbReference type="ARBA" id="ARBA00005240"/>
    </source>
</evidence>
<dbReference type="GO" id="GO:0005524">
    <property type="term" value="F:ATP binding"/>
    <property type="evidence" value="ECO:0007669"/>
    <property type="project" value="UniProtKB-KW"/>
</dbReference>
<keyword evidence="11" id="KW-0539">Nucleus</keyword>
<dbReference type="SUPFAM" id="SSF53300">
    <property type="entry name" value="vWA-like"/>
    <property type="match status" value="1"/>
</dbReference>
<dbReference type="Gene3D" id="3.40.50.410">
    <property type="entry name" value="von Willebrand factor, type A domain"/>
    <property type="match status" value="1"/>
</dbReference>
<dbReference type="Gene3D" id="1.10.1600.10">
    <property type="match status" value="1"/>
</dbReference>
<comment type="caution">
    <text evidence="14">The sequence shown here is derived from an EMBL/GenBank/DDBJ whole genome shotgun (WGS) entry which is preliminary data.</text>
</comment>
<keyword evidence="4" id="KW-0227">DNA damage</keyword>
<dbReference type="GO" id="GO:0003690">
    <property type="term" value="F:double-stranded DNA binding"/>
    <property type="evidence" value="ECO:0007669"/>
    <property type="project" value="TreeGrafter"/>
</dbReference>
<reference evidence="14 15" key="1">
    <citation type="journal article" date="2021" name="Sci. Rep.">
        <title>The genome of the diatom Chaetoceros tenuissimus carries an ancient integrated fragment of an extant virus.</title>
        <authorList>
            <person name="Hongo Y."/>
            <person name="Kimura K."/>
            <person name="Takaki Y."/>
            <person name="Yoshida Y."/>
            <person name="Baba S."/>
            <person name="Kobayashi G."/>
            <person name="Nagasaki K."/>
            <person name="Hano T."/>
            <person name="Tomaru Y."/>
        </authorList>
    </citation>
    <scope>NUCLEOTIDE SEQUENCE [LARGE SCALE GENOMIC DNA]</scope>
    <source>
        <strain evidence="14 15">NIES-3715</strain>
    </source>
</reference>
<dbReference type="EMBL" id="BLLK01000069">
    <property type="protein sequence ID" value="GFH60526.1"/>
    <property type="molecule type" value="Genomic_DNA"/>
</dbReference>
<evidence type="ECO:0000256" key="10">
    <source>
        <dbReference type="ARBA" id="ARBA00023204"/>
    </source>
</evidence>
<evidence type="ECO:0000256" key="4">
    <source>
        <dbReference type="ARBA" id="ARBA00022763"/>
    </source>
</evidence>
<keyword evidence="3" id="KW-0547">Nucleotide-binding</keyword>
<dbReference type="Pfam" id="PF02037">
    <property type="entry name" value="SAP"/>
    <property type="match status" value="1"/>
</dbReference>
<proteinExistence type="inferred from homology"/>